<dbReference type="EMBL" id="GG698499">
    <property type="protein sequence ID" value="EGD97085.1"/>
    <property type="molecule type" value="Genomic_DNA"/>
</dbReference>
<accession>F2S0I6</accession>
<dbReference type="AlphaFoldDB" id="F2S0I6"/>
<dbReference type="HOGENOM" id="CLU_058249_0_0_1"/>
<reference evidence="3" key="1">
    <citation type="journal article" date="2012" name="MBio">
        <title>Comparative genome analysis of Trichophyton rubrum and related dermatophytes reveals candidate genes involved in infection.</title>
        <authorList>
            <person name="Martinez D.A."/>
            <person name="Oliver B.G."/>
            <person name="Graeser Y."/>
            <person name="Goldberg J.M."/>
            <person name="Li W."/>
            <person name="Martinez-Rossi N.M."/>
            <person name="Monod M."/>
            <person name="Shelest E."/>
            <person name="Barton R.C."/>
            <person name="Birch E."/>
            <person name="Brakhage A.A."/>
            <person name="Chen Z."/>
            <person name="Gurr S.J."/>
            <person name="Heiman D."/>
            <person name="Heitman J."/>
            <person name="Kosti I."/>
            <person name="Rossi A."/>
            <person name="Saif S."/>
            <person name="Samalova M."/>
            <person name="Saunders C.W."/>
            <person name="Shea T."/>
            <person name="Summerbell R.C."/>
            <person name="Xu J."/>
            <person name="Young S."/>
            <person name="Zeng Q."/>
            <person name="Birren B.W."/>
            <person name="Cuomo C.A."/>
            <person name="White T.C."/>
        </authorList>
    </citation>
    <scope>NUCLEOTIDE SEQUENCE [LARGE SCALE GENOMIC DNA]</scope>
    <source>
        <strain evidence="3">CBS 112818</strain>
    </source>
</reference>
<keyword evidence="1" id="KW-0472">Membrane</keyword>
<protein>
    <submittedName>
        <fullName evidence="2">Uncharacterized protein</fullName>
    </submittedName>
</protein>
<name>F2S0I6_TRIT1</name>
<sequence length="457" mass="51636">MLSRLLPACLRRPLGLSSPVRHTIRSPTPCKSFLTADDLPRASRRFLATKLPPAVSGDVPTSPTPRLVAEGDVLLSSSQVGDLFAGRFPTDCDRDVLVFKGLSQRDWLGIVQGFRRSLSGRHVCSKIVTFFHFPLILIHREGKPSGYLVYGGFHTTSILRAPPSNIHDALIGNIVNLVLNTLKQATRDDDKYLFHFMVNTSTSSRDKTASMKIPDIRIARRERATPRGKIPRDEIIFVAEIGFTEGSSHLEKSIKQWFKVMPEVKVAFLVKLDERPRFNSKRAFSHLPDYVIKNPSAYTNANTAASINNKGMAEVHGVSFVGSITAYLEIWTRGSDGNAGLSGERIKFYDSFQILNPPRLELDMTAFGFSSDQRQHEKLTIDWKEWEEALRGQTGELACKRFFSVIHKFWLMVTVLAGWSLFSLVIPSMVSLDVKRFSNNNYEIYFFTPTKEEYHDF</sequence>
<proteinExistence type="predicted"/>
<keyword evidence="3" id="KW-1185">Reference proteome</keyword>
<dbReference type="Proteomes" id="UP000009172">
    <property type="component" value="Unassembled WGS sequence"/>
</dbReference>
<evidence type="ECO:0000313" key="2">
    <source>
        <dbReference type="EMBL" id="EGD97085.1"/>
    </source>
</evidence>
<gene>
    <name evidence="2" type="ORF">TESG_04504</name>
</gene>
<dbReference type="OrthoDB" id="4172723at2759"/>
<evidence type="ECO:0000256" key="1">
    <source>
        <dbReference type="SAM" id="Phobius"/>
    </source>
</evidence>
<feature type="transmembrane region" description="Helical" evidence="1">
    <location>
        <begin position="409"/>
        <end position="430"/>
    </location>
</feature>
<keyword evidence="1" id="KW-0812">Transmembrane</keyword>
<keyword evidence="1" id="KW-1133">Transmembrane helix</keyword>
<evidence type="ECO:0000313" key="3">
    <source>
        <dbReference type="Proteomes" id="UP000009172"/>
    </source>
</evidence>
<organism evidence="2 3">
    <name type="scientific">Trichophyton tonsurans (strain CBS 112818)</name>
    <name type="common">Scalp ringworm fungus</name>
    <dbReference type="NCBI Taxonomy" id="647933"/>
    <lineage>
        <taxon>Eukaryota</taxon>
        <taxon>Fungi</taxon>
        <taxon>Dikarya</taxon>
        <taxon>Ascomycota</taxon>
        <taxon>Pezizomycotina</taxon>
        <taxon>Eurotiomycetes</taxon>
        <taxon>Eurotiomycetidae</taxon>
        <taxon>Onygenales</taxon>
        <taxon>Arthrodermataceae</taxon>
        <taxon>Trichophyton</taxon>
    </lineage>
</organism>